<evidence type="ECO:0000256" key="1">
    <source>
        <dbReference type="ARBA" id="ARBA00009437"/>
    </source>
</evidence>
<name>A0ABQ5WV35_9PROT</name>
<proteinExistence type="inferred from homology"/>
<dbReference type="Pfam" id="PF03466">
    <property type="entry name" value="LysR_substrate"/>
    <property type="match status" value="1"/>
</dbReference>
<dbReference type="EMBL" id="BSNV01000053">
    <property type="protein sequence ID" value="GLQ67418.1"/>
    <property type="molecule type" value="Genomic_DNA"/>
</dbReference>
<dbReference type="Gene3D" id="1.10.10.10">
    <property type="entry name" value="Winged helix-like DNA-binding domain superfamily/Winged helix DNA-binding domain"/>
    <property type="match status" value="1"/>
</dbReference>
<dbReference type="SUPFAM" id="SSF53850">
    <property type="entry name" value="Periplasmic binding protein-like II"/>
    <property type="match status" value="1"/>
</dbReference>
<comment type="similarity">
    <text evidence="1">Belongs to the LysR transcriptional regulatory family.</text>
</comment>
<dbReference type="InterPro" id="IPR005119">
    <property type="entry name" value="LysR_subst-bd"/>
</dbReference>
<dbReference type="Pfam" id="PF00126">
    <property type="entry name" value="HTH_1"/>
    <property type="match status" value="1"/>
</dbReference>
<dbReference type="CDD" id="cd08422">
    <property type="entry name" value="PBP2_CrgA_like"/>
    <property type="match status" value="1"/>
</dbReference>
<keyword evidence="4" id="KW-0804">Transcription</keyword>
<dbReference type="SUPFAM" id="SSF46785">
    <property type="entry name" value="Winged helix' DNA-binding domain"/>
    <property type="match status" value="1"/>
</dbReference>
<dbReference type="Proteomes" id="UP001156629">
    <property type="component" value="Unassembled WGS sequence"/>
</dbReference>
<feature type="domain" description="HTH lysR-type" evidence="5">
    <location>
        <begin position="3"/>
        <end position="60"/>
    </location>
</feature>
<dbReference type="InterPro" id="IPR000847">
    <property type="entry name" value="LysR_HTH_N"/>
</dbReference>
<evidence type="ECO:0000313" key="6">
    <source>
        <dbReference type="EMBL" id="GLQ67418.1"/>
    </source>
</evidence>
<accession>A0ABQ5WV35</accession>
<dbReference type="RefSeq" id="WP_099287193.1">
    <property type="nucleotide sequence ID" value="NZ_BEWP01000011.1"/>
</dbReference>
<keyword evidence="7" id="KW-1185">Reference proteome</keyword>
<gene>
    <name evidence="6" type="ORF">GCM10007870_30030</name>
</gene>
<evidence type="ECO:0000256" key="2">
    <source>
        <dbReference type="ARBA" id="ARBA00023015"/>
    </source>
</evidence>
<evidence type="ECO:0000259" key="5">
    <source>
        <dbReference type="PROSITE" id="PS50931"/>
    </source>
</evidence>
<sequence length="305" mass="33775">MADQLTDFITFVRIAEGGSLTGAAASLNQSLTAVSRRLAGLEERLGVRLVNRTTRTLSLTDEGKAFYARAARILDDVIEAEAEASRGQNVAVGLLRVTTTFAFGRRHMARLIHSFERDHPRVKVHLDASDRLVDLINEGFDVAIRFGSLADSSLIARTLCPNEYVLCAAPSYLDRKGRPNALDLLGEHDAILFGTPPSDIWTFADGRQIRMRGDLTTNDGDLAHVWALEGAGIIMKAIWDVADDIRYGRLEIVLPSVRIPNAPIHAIVPHSRFASAKVRLFIEFLSRQLRAKWENEVAPILLRSK</sequence>
<dbReference type="PANTHER" id="PTHR30537">
    <property type="entry name" value="HTH-TYPE TRANSCRIPTIONAL REGULATOR"/>
    <property type="match status" value="1"/>
</dbReference>
<dbReference type="InterPro" id="IPR036390">
    <property type="entry name" value="WH_DNA-bd_sf"/>
</dbReference>
<reference evidence="7" key="1">
    <citation type="journal article" date="2019" name="Int. J. Syst. Evol. Microbiol.">
        <title>The Global Catalogue of Microorganisms (GCM) 10K type strain sequencing project: providing services to taxonomists for standard genome sequencing and annotation.</title>
        <authorList>
            <consortium name="The Broad Institute Genomics Platform"/>
            <consortium name="The Broad Institute Genome Sequencing Center for Infectious Disease"/>
            <person name="Wu L."/>
            <person name="Ma J."/>
        </authorList>
    </citation>
    <scope>NUCLEOTIDE SEQUENCE [LARGE SCALE GENOMIC DNA]</scope>
    <source>
        <strain evidence="7">NBRC 3266</strain>
    </source>
</reference>
<dbReference type="GeneID" id="76195453"/>
<keyword evidence="2" id="KW-0805">Transcription regulation</keyword>
<comment type="caution">
    <text evidence="6">The sequence shown here is derived from an EMBL/GenBank/DDBJ whole genome shotgun (WGS) entry which is preliminary data.</text>
</comment>
<evidence type="ECO:0000256" key="3">
    <source>
        <dbReference type="ARBA" id="ARBA00023125"/>
    </source>
</evidence>
<organism evidence="6 7">
    <name type="scientific">Gluconobacter kondonii</name>
    <dbReference type="NCBI Taxonomy" id="941463"/>
    <lineage>
        <taxon>Bacteria</taxon>
        <taxon>Pseudomonadati</taxon>
        <taxon>Pseudomonadota</taxon>
        <taxon>Alphaproteobacteria</taxon>
        <taxon>Acetobacterales</taxon>
        <taxon>Acetobacteraceae</taxon>
        <taxon>Gluconobacter</taxon>
    </lineage>
</organism>
<evidence type="ECO:0000256" key="4">
    <source>
        <dbReference type="ARBA" id="ARBA00023163"/>
    </source>
</evidence>
<dbReference type="InterPro" id="IPR036388">
    <property type="entry name" value="WH-like_DNA-bd_sf"/>
</dbReference>
<dbReference type="InterPro" id="IPR058163">
    <property type="entry name" value="LysR-type_TF_proteobact-type"/>
</dbReference>
<dbReference type="PANTHER" id="PTHR30537:SF5">
    <property type="entry name" value="HTH-TYPE TRANSCRIPTIONAL ACTIVATOR TTDR-RELATED"/>
    <property type="match status" value="1"/>
</dbReference>
<protein>
    <submittedName>
        <fullName evidence="6">LysR family transcriptional regulator</fullName>
    </submittedName>
</protein>
<keyword evidence="3" id="KW-0238">DNA-binding</keyword>
<dbReference type="Gene3D" id="3.40.190.290">
    <property type="match status" value="1"/>
</dbReference>
<dbReference type="PROSITE" id="PS50931">
    <property type="entry name" value="HTH_LYSR"/>
    <property type="match status" value="1"/>
</dbReference>
<evidence type="ECO:0000313" key="7">
    <source>
        <dbReference type="Proteomes" id="UP001156629"/>
    </source>
</evidence>